<dbReference type="InterPro" id="IPR041489">
    <property type="entry name" value="PDZ_6"/>
</dbReference>
<evidence type="ECO:0000313" key="9">
    <source>
        <dbReference type="Proteomes" id="UP000823849"/>
    </source>
</evidence>
<gene>
    <name evidence="8" type="ORF">H9705_03345</name>
</gene>
<dbReference type="Proteomes" id="UP000823849">
    <property type="component" value="Unassembled WGS sequence"/>
</dbReference>
<dbReference type="InterPro" id="IPR005151">
    <property type="entry name" value="Tail-specific_protease"/>
</dbReference>
<dbReference type="SMART" id="SM00228">
    <property type="entry name" value="PDZ"/>
    <property type="match status" value="1"/>
</dbReference>
<keyword evidence="6" id="KW-0812">Transmembrane</keyword>
<dbReference type="PANTHER" id="PTHR32060">
    <property type="entry name" value="TAIL-SPECIFIC PROTEASE"/>
    <property type="match status" value="1"/>
</dbReference>
<evidence type="ECO:0000256" key="5">
    <source>
        <dbReference type="RuleBase" id="RU004404"/>
    </source>
</evidence>
<keyword evidence="6" id="KW-0472">Membrane</keyword>
<dbReference type="InterPro" id="IPR004447">
    <property type="entry name" value="Peptidase_S41A"/>
</dbReference>
<keyword evidence="6" id="KW-1133">Transmembrane helix</keyword>
<dbReference type="Gene3D" id="3.30.750.44">
    <property type="match status" value="1"/>
</dbReference>
<dbReference type="Gene3D" id="3.90.226.10">
    <property type="entry name" value="2-enoyl-CoA Hydratase, Chain A, domain 1"/>
    <property type="match status" value="1"/>
</dbReference>
<protein>
    <submittedName>
        <fullName evidence="8">S41 family peptidase</fullName>
    </submittedName>
</protein>
<feature type="transmembrane region" description="Helical" evidence="6">
    <location>
        <begin position="21"/>
        <end position="38"/>
    </location>
</feature>
<dbReference type="NCBIfam" id="TIGR00225">
    <property type="entry name" value="prc"/>
    <property type="match status" value="1"/>
</dbReference>
<dbReference type="Gene3D" id="2.30.42.10">
    <property type="match status" value="1"/>
</dbReference>
<reference evidence="8" key="2">
    <citation type="submission" date="2021-04" db="EMBL/GenBank/DDBJ databases">
        <authorList>
            <person name="Gilroy R."/>
        </authorList>
    </citation>
    <scope>NUCLEOTIDE SEQUENCE</scope>
    <source>
        <strain evidence="8">CHK185-5351</strain>
    </source>
</reference>
<dbReference type="InterPro" id="IPR036034">
    <property type="entry name" value="PDZ_sf"/>
</dbReference>
<reference evidence="8" key="1">
    <citation type="journal article" date="2021" name="PeerJ">
        <title>Extensive microbial diversity within the chicken gut microbiome revealed by metagenomics and culture.</title>
        <authorList>
            <person name="Gilroy R."/>
            <person name="Ravi A."/>
            <person name="Getino M."/>
            <person name="Pursley I."/>
            <person name="Horton D.L."/>
            <person name="Alikhan N.F."/>
            <person name="Baker D."/>
            <person name="Gharbi K."/>
            <person name="Hall N."/>
            <person name="Watson M."/>
            <person name="Adriaenssens E.M."/>
            <person name="Foster-Nyarko E."/>
            <person name="Jarju S."/>
            <person name="Secka A."/>
            <person name="Antonio M."/>
            <person name="Oren A."/>
            <person name="Chaudhuri R.R."/>
            <person name="La Ragione R."/>
            <person name="Hildebrand F."/>
            <person name="Pallen M.J."/>
        </authorList>
    </citation>
    <scope>NUCLEOTIDE SEQUENCE</scope>
    <source>
        <strain evidence="8">CHK185-5351</strain>
    </source>
</reference>
<dbReference type="GO" id="GO:0004175">
    <property type="term" value="F:endopeptidase activity"/>
    <property type="evidence" value="ECO:0007669"/>
    <property type="project" value="TreeGrafter"/>
</dbReference>
<evidence type="ECO:0000256" key="4">
    <source>
        <dbReference type="ARBA" id="ARBA00022825"/>
    </source>
</evidence>
<evidence type="ECO:0000259" key="7">
    <source>
        <dbReference type="PROSITE" id="PS50106"/>
    </source>
</evidence>
<dbReference type="SUPFAM" id="SSF50156">
    <property type="entry name" value="PDZ domain-like"/>
    <property type="match status" value="1"/>
</dbReference>
<dbReference type="PANTHER" id="PTHR32060:SF30">
    <property type="entry name" value="CARBOXY-TERMINAL PROCESSING PROTEASE CTPA"/>
    <property type="match status" value="1"/>
</dbReference>
<evidence type="ECO:0000256" key="6">
    <source>
        <dbReference type="SAM" id="Phobius"/>
    </source>
</evidence>
<evidence type="ECO:0000256" key="1">
    <source>
        <dbReference type="ARBA" id="ARBA00009179"/>
    </source>
</evidence>
<dbReference type="InterPro" id="IPR029045">
    <property type="entry name" value="ClpP/crotonase-like_dom_sf"/>
</dbReference>
<dbReference type="GO" id="GO:0030288">
    <property type="term" value="C:outer membrane-bounded periplasmic space"/>
    <property type="evidence" value="ECO:0007669"/>
    <property type="project" value="TreeGrafter"/>
</dbReference>
<dbReference type="GO" id="GO:0006508">
    <property type="term" value="P:proteolysis"/>
    <property type="evidence" value="ECO:0007669"/>
    <property type="project" value="UniProtKB-KW"/>
</dbReference>
<keyword evidence="4 5" id="KW-0720">Serine protease</keyword>
<dbReference type="PROSITE" id="PS50106">
    <property type="entry name" value="PDZ"/>
    <property type="match status" value="1"/>
</dbReference>
<proteinExistence type="inferred from homology"/>
<dbReference type="GO" id="GO:0008236">
    <property type="term" value="F:serine-type peptidase activity"/>
    <property type="evidence" value="ECO:0007669"/>
    <property type="project" value="UniProtKB-KW"/>
</dbReference>
<accession>A0A9D2N869</accession>
<comment type="similarity">
    <text evidence="1 5">Belongs to the peptidase S41A family.</text>
</comment>
<dbReference type="CDD" id="cd06782">
    <property type="entry name" value="cpPDZ_CPP-like"/>
    <property type="match status" value="1"/>
</dbReference>
<sequence length="406" mass="43913">MNEEIRGQERKGHLKRNIKPFLAGAGTVIAVLAAAWLVKQAVWIPGGTDTPTSFQTDTKIRLIEGLIDDVYVGEKDEEALAEEMYRGLISGLGDPYADYYTAEEYEQLLSSQEGYYEGVGITIGQTESETGAETPDGLEIVEVKEDSPAAQAGIQAGDRLLAVNGTDVTDMSVTEVATLIRTAEDETIVLTLSREGSDEEIVAEVTRERLETDTVAGKMLNETDAYLAISQFTGLTSDQFASVYQDLKNQGMQRLIIDLRGNPGGLLSAVCDTLRQILPEGLIVYTEDKQGDREEYTCDGETPLDIPLVVLVNENSASAAEIFTGAVKDYGIGAIVGQQTFGKGIVQDFYGLPDGSVVKLTVAHYYTPNGNDIHGVGIAPDVTVEQPEDSETDVQLQKALEVLRAM</sequence>
<dbReference type="Pfam" id="PF17820">
    <property type="entry name" value="PDZ_6"/>
    <property type="match status" value="1"/>
</dbReference>
<dbReference type="SMART" id="SM00245">
    <property type="entry name" value="TSPc"/>
    <property type="match status" value="1"/>
</dbReference>
<evidence type="ECO:0000256" key="3">
    <source>
        <dbReference type="ARBA" id="ARBA00022801"/>
    </source>
</evidence>
<dbReference type="Pfam" id="PF03572">
    <property type="entry name" value="Peptidase_S41"/>
    <property type="match status" value="1"/>
</dbReference>
<evidence type="ECO:0000313" key="8">
    <source>
        <dbReference type="EMBL" id="HJC14854.1"/>
    </source>
</evidence>
<dbReference type="GO" id="GO:0007165">
    <property type="term" value="P:signal transduction"/>
    <property type="evidence" value="ECO:0007669"/>
    <property type="project" value="TreeGrafter"/>
</dbReference>
<comment type="caution">
    <text evidence="8">The sequence shown here is derived from an EMBL/GenBank/DDBJ whole genome shotgun (WGS) entry which is preliminary data.</text>
</comment>
<evidence type="ECO:0000256" key="2">
    <source>
        <dbReference type="ARBA" id="ARBA00022670"/>
    </source>
</evidence>
<dbReference type="CDD" id="cd07560">
    <property type="entry name" value="Peptidase_S41_CPP"/>
    <property type="match status" value="1"/>
</dbReference>
<dbReference type="InterPro" id="IPR001478">
    <property type="entry name" value="PDZ"/>
</dbReference>
<keyword evidence="2 5" id="KW-0645">Protease</keyword>
<organism evidence="8 9">
    <name type="scientific">Candidatus Fusicatenibacter intestinigallinarum</name>
    <dbReference type="NCBI Taxonomy" id="2838598"/>
    <lineage>
        <taxon>Bacteria</taxon>
        <taxon>Bacillati</taxon>
        <taxon>Bacillota</taxon>
        <taxon>Clostridia</taxon>
        <taxon>Lachnospirales</taxon>
        <taxon>Lachnospiraceae</taxon>
        <taxon>Fusicatenibacter</taxon>
    </lineage>
</organism>
<dbReference type="AlphaFoldDB" id="A0A9D2N869"/>
<name>A0A9D2N869_9FIRM</name>
<dbReference type="SUPFAM" id="SSF52096">
    <property type="entry name" value="ClpP/crotonase"/>
    <property type="match status" value="1"/>
</dbReference>
<feature type="domain" description="PDZ" evidence="7">
    <location>
        <begin position="105"/>
        <end position="195"/>
    </location>
</feature>
<dbReference type="EMBL" id="DWWU01000014">
    <property type="protein sequence ID" value="HJC14854.1"/>
    <property type="molecule type" value="Genomic_DNA"/>
</dbReference>
<keyword evidence="3 5" id="KW-0378">Hydrolase</keyword>